<protein>
    <recommendedName>
        <fullName evidence="3">DUF1415 domain-containing protein</fullName>
    </recommendedName>
</protein>
<evidence type="ECO:0000313" key="1">
    <source>
        <dbReference type="EMBL" id="KAL3758184.1"/>
    </source>
</evidence>
<comment type="caution">
    <text evidence="1">The sequence shown here is derived from an EMBL/GenBank/DDBJ whole genome shotgun (WGS) entry which is preliminary data.</text>
</comment>
<proteinExistence type="predicted"/>
<gene>
    <name evidence="1" type="ORF">ACHAWU_004822</name>
</gene>
<keyword evidence="2" id="KW-1185">Reference proteome</keyword>
<evidence type="ECO:0008006" key="3">
    <source>
        <dbReference type="Google" id="ProtNLM"/>
    </source>
</evidence>
<sequence>MMCKRPLFCYYYGAAASLPSTAVVATYPPRIRSLSTTFVPSFQLGVLQWRSNRNSTARHHHYCRQLMFMSRREMPFFLTHHGGLSLRQRQFGSKSMIDATSTSDGEGIDDTSIVQDHSPPDDIIESTSLAWITKVVIGYNLCPFAERPLRENKLKISVVRGDDDQTVAAAVLYELLARSDESQHGTTSVVVAPEYHPNDFNVYLSLVQFIEDGVMEEHDLHGIVQIAPFHPQFEFDGSGADGIDNCTNRSPYPMFHILREDDVSKAVDKMGGDASKVWRRNISLMQTMEERFGREGAVRAMAGDETIEGMDGLLKELKLSSYREVRIHWIFEILEQHYQTTHTLIHGIGMIRNAAQFIDVIHPKLSEMSLRKL</sequence>
<evidence type="ECO:0000313" key="2">
    <source>
        <dbReference type="Proteomes" id="UP001530293"/>
    </source>
</evidence>
<name>A0ABD3M2C8_9STRA</name>
<organism evidence="1 2">
    <name type="scientific">Discostella pseudostelligera</name>
    <dbReference type="NCBI Taxonomy" id="259834"/>
    <lineage>
        <taxon>Eukaryota</taxon>
        <taxon>Sar</taxon>
        <taxon>Stramenopiles</taxon>
        <taxon>Ochrophyta</taxon>
        <taxon>Bacillariophyta</taxon>
        <taxon>Coscinodiscophyceae</taxon>
        <taxon>Thalassiosirophycidae</taxon>
        <taxon>Stephanodiscales</taxon>
        <taxon>Stephanodiscaceae</taxon>
        <taxon>Discostella</taxon>
    </lineage>
</organism>
<dbReference type="Pfam" id="PF07209">
    <property type="entry name" value="DUF1415"/>
    <property type="match status" value="1"/>
</dbReference>
<reference evidence="1 2" key="1">
    <citation type="submission" date="2024-10" db="EMBL/GenBank/DDBJ databases">
        <title>Updated reference genomes for cyclostephanoid diatoms.</title>
        <authorList>
            <person name="Roberts W.R."/>
            <person name="Alverson A.J."/>
        </authorList>
    </citation>
    <scope>NUCLEOTIDE SEQUENCE [LARGE SCALE GENOMIC DNA]</scope>
    <source>
        <strain evidence="1 2">AJA232-27</strain>
    </source>
</reference>
<dbReference type="AlphaFoldDB" id="A0ABD3M2C8"/>
<dbReference type="EMBL" id="JALLBG020000237">
    <property type="protein sequence ID" value="KAL3758184.1"/>
    <property type="molecule type" value="Genomic_DNA"/>
</dbReference>
<accession>A0ABD3M2C8</accession>
<dbReference type="InterPro" id="IPR009858">
    <property type="entry name" value="DUF1415"/>
</dbReference>
<dbReference type="Proteomes" id="UP001530293">
    <property type="component" value="Unassembled WGS sequence"/>
</dbReference>